<dbReference type="PANTHER" id="PTHR24223:SF269">
    <property type="entry name" value="ABC MULTIDRUG TRANSPORTER (EUROFUNG)-RELATED"/>
    <property type="match status" value="1"/>
</dbReference>
<feature type="transmembrane region" description="Helical" evidence="8">
    <location>
        <begin position="135"/>
        <end position="157"/>
    </location>
</feature>
<dbReference type="FunFam" id="1.20.1560.10:FF:000055">
    <property type="entry name" value="ABC multidrug transporter (Eurofung)"/>
    <property type="match status" value="1"/>
</dbReference>
<dbReference type="InterPro" id="IPR036640">
    <property type="entry name" value="ABC1_TM_sf"/>
</dbReference>
<dbReference type="GO" id="GO:0005524">
    <property type="term" value="F:ATP binding"/>
    <property type="evidence" value="ECO:0007669"/>
    <property type="project" value="UniProtKB-KW"/>
</dbReference>
<keyword evidence="2" id="KW-0813">Transport</keyword>
<feature type="transmembrane region" description="Helical" evidence="8">
    <location>
        <begin position="234"/>
        <end position="256"/>
    </location>
</feature>
<evidence type="ECO:0000313" key="10">
    <source>
        <dbReference type="EMBL" id="QKX61400.1"/>
    </source>
</evidence>
<organism evidence="10 11">
    <name type="scientific">Talaromyces rugulosus</name>
    <name type="common">Penicillium rugulosum</name>
    <dbReference type="NCBI Taxonomy" id="121627"/>
    <lineage>
        <taxon>Eukaryota</taxon>
        <taxon>Fungi</taxon>
        <taxon>Dikarya</taxon>
        <taxon>Ascomycota</taxon>
        <taxon>Pezizomycotina</taxon>
        <taxon>Eurotiomycetes</taxon>
        <taxon>Eurotiomycetidae</taxon>
        <taxon>Eurotiales</taxon>
        <taxon>Trichocomaceae</taxon>
        <taxon>Talaromyces</taxon>
        <taxon>Talaromyces sect. Islandici</taxon>
    </lineage>
</organism>
<feature type="transmembrane region" description="Helical" evidence="8">
    <location>
        <begin position="210"/>
        <end position="228"/>
    </location>
</feature>
<keyword evidence="3 8" id="KW-0812">Transmembrane</keyword>
<dbReference type="PROSITE" id="PS50929">
    <property type="entry name" value="ABC_TM1F"/>
    <property type="match status" value="1"/>
</dbReference>
<evidence type="ECO:0000256" key="8">
    <source>
        <dbReference type="SAM" id="Phobius"/>
    </source>
</evidence>
<dbReference type="EMBL" id="CP055901">
    <property type="protein sequence ID" value="QKX61400.1"/>
    <property type="molecule type" value="Genomic_DNA"/>
</dbReference>
<feature type="transmembrane region" description="Helical" evidence="8">
    <location>
        <begin position="532"/>
        <end position="553"/>
    </location>
</feature>
<dbReference type="OrthoDB" id="6500128at2759"/>
<keyword evidence="11" id="KW-1185">Reference proteome</keyword>
<dbReference type="Gene3D" id="1.20.1560.10">
    <property type="entry name" value="ABC transporter type 1, transmembrane domain"/>
    <property type="match status" value="2"/>
</dbReference>
<dbReference type="SUPFAM" id="SSF52540">
    <property type="entry name" value="P-loop containing nucleoside triphosphate hydrolases"/>
    <property type="match status" value="1"/>
</dbReference>
<evidence type="ECO:0000259" key="9">
    <source>
        <dbReference type="PROSITE" id="PS50929"/>
    </source>
</evidence>
<dbReference type="Gene3D" id="3.40.50.300">
    <property type="entry name" value="P-loop containing nucleotide triphosphate hydrolases"/>
    <property type="match status" value="1"/>
</dbReference>
<name>A0A7H8R4X0_TALRU</name>
<dbReference type="GeneID" id="55996037"/>
<feature type="transmembrane region" description="Helical" evidence="8">
    <location>
        <begin position="582"/>
        <end position="610"/>
    </location>
</feature>
<comment type="subcellular location">
    <subcellularLocation>
        <location evidence="1">Membrane</location>
        <topology evidence="1">Multi-pass membrane protein</topology>
    </subcellularLocation>
</comment>
<dbReference type="RefSeq" id="XP_035347575.1">
    <property type="nucleotide sequence ID" value="XM_035491682.1"/>
</dbReference>
<dbReference type="SUPFAM" id="SSF90123">
    <property type="entry name" value="ABC transporter transmembrane region"/>
    <property type="match status" value="2"/>
</dbReference>
<evidence type="ECO:0000313" key="11">
    <source>
        <dbReference type="Proteomes" id="UP000509510"/>
    </source>
</evidence>
<evidence type="ECO:0000256" key="3">
    <source>
        <dbReference type="ARBA" id="ARBA00022692"/>
    </source>
</evidence>
<gene>
    <name evidence="10" type="ORF">TRUGW13939_08548</name>
</gene>
<dbReference type="InterPro" id="IPR011527">
    <property type="entry name" value="ABC1_TM_dom"/>
</dbReference>
<dbReference type="GO" id="GO:0016020">
    <property type="term" value="C:membrane"/>
    <property type="evidence" value="ECO:0007669"/>
    <property type="project" value="UniProtKB-SubCell"/>
</dbReference>
<evidence type="ECO:0000256" key="4">
    <source>
        <dbReference type="ARBA" id="ARBA00022741"/>
    </source>
</evidence>
<sequence>MVLPAEAVEKRGLLLEPYRGLAPEETSGIYSKSFFFWLNQLVISGFRRVLRNCDLYPIDGDMSSSVLRRRMKNAWSAATRDKKRALFWTVLQANVKPLLFCIVPRLLQMGFRYTQPLLLTRTIAFTNDENQPNSIGWGLAGAFFIVLLGVAVSNGIFYHMTFRFVTSIRGSLIGLIYSKTVNLSVTALDESVAVTLMSSDVQSICTGFQLINDLWGVPLALAIVIYLLTQQLGIAALMPAALVFISTVAIVCMAKVMAHAQKIWMKGIQTRVDVTATMLGSMKSVKMLGFTDWLADIVQGLRISELQDARLYPPALTFAIFTKMPQKGHSLTFDLVYTTLSLISLLASPINTFIRAIPAMNTALGSFDRIQEFLQSDGRCDHRIIWEDSAAKTPEVQSRSGGFELSDLTHLKQKPASAVISARDKGQFLFIIGPTACGKSTLMKGILGETPSTKGLLYTSYRDAAFVDQTPWIRNMSFRDNILGCENYFETWYQEVVSPCGLDQDVANLPYGHSLMLWKESQARENGDFGLYLYYLGSVHWASSAFWMTFFILEGIVPKLSELLVKIWMSSLEKQGSAVNSFYLGVYALVSTMAALALVIGAHHLFMFFAPRSAENLHQRLLSSVIHAPLSVFPSVDTGTTMNSAVLGGILMILVVKLRNEVGTGYAGLAILNIITFSQSLSQILRNWAELETSIGAIAQIRDFVTNTASDDKPGEERELLAI</sequence>
<evidence type="ECO:0000256" key="7">
    <source>
        <dbReference type="ARBA" id="ARBA00023136"/>
    </source>
</evidence>
<keyword evidence="4" id="KW-0547">Nucleotide-binding</keyword>
<keyword evidence="7 8" id="KW-0472">Membrane</keyword>
<evidence type="ECO:0000256" key="6">
    <source>
        <dbReference type="ARBA" id="ARBA00022989"/>
    </source>
</evidence>
<accession>A0A7H8R4X0</accession>
<evidence type="ECO:0000256" key="1">
    <source>
        <dbReference type="ARBA" id="ARBA00004141"/>
    </source>
</evidence>
<protein>
    <recommendedName>
        <fullName evidence="9">ABC transmembrane type-1 domain-containing protein</fullName>
    </recommendedName>
</protein>
<dbReference type="Proteomes" id="UP000509510">
    <property type="component" value="Chromosome IV"/>
</dbReference>
<dbReference type="CDD" id="cd18579">
    <property type="entry name" value="ABC_6TM_ABCC_D1"/>
    <property type="match status" value="1"/>
</dbReference>
<keyword evidence="6 8" id="KW-1133">Transmembrane helix</keyword>
<keyword evidence="5" id="KW-0067">ATP-binding</keyword>
<proteinExistence type="predicted"/>
<dbReference type="GO" id="GO:0140359">
    <property type="term" value="F:ABC-type transporter activity"/>
    <property type="evidence" value="ECO:0007669"/>
    <property type="project" value="InterPro"/>
</dbReference>
<feature type="transmembrane region" description="Helical" evidence="8">
    <location>
        <begin position="85"/>
        <end position="107"/>
    </location>
</feature>
<evidence type="ECO:0000256" key="5">
    <source>
        <dbReference type="ARBA" id="ARBA00022840"/>
    </source>
</evidence>
<dbReference type="AlphaFoldDB" id="A0A7H8R4X0"/>
<dbReference type="InterPro" id="IPR044746">
    <property type="entry name" value="ABCC_6TM_D1"/>
</dbReference>
<dbReference type="InterPro" id="IPR027417">
    <property type="entry name" value="P-loop_NTPase"/>
</dbReference>
<reference evidence="11" key="1">
    <citation type="submission" date="2020-06" db="EMBL/GenBank/DDBJ databases">
        <title>A chromosome-scale genome assembly of Talaromyces rugulosus W13939.</title>
        <authorList>
            <person name="Wang B."/>
            <person name="Guo L."/>
            <person name="Ye K."/>
            <person name="Wang L."/>
        </authorList>
    </citation>
    <scope>NUCLEOTIDE SEQUENCE [LARGE SCALE GENOMIC DNA]</scope>
    <source>
        <strain evidence="11">W13939</strain>
    </source>
</reference>
<dbReference type="PANTHER" id="PTHR24223">
    <property type="entry name" value="ATP-BINDING CASSETTE SUB-FAMILY C"/>
    <property type="match status" value="1"/>
</dbReference>
<evidence type="ECO:0000256" key="2">
    <source>
        <dbReference type="ARBA" id="ARBA00022448"/>
    </source>
</evidence>
<feature type="domain" description="ABC transmembrane type-1" evidence="9">
    <location>
        <begin position="106"/>
        <end position="289"/>
    </location>
</feature>
<dbReference type="InterPro" id="IPR050173">
    <property type="entry name" value="ABC_transporter_C-like"/>
</dbReference>
<dbReference type="KEGG" id="trg:TRUGW13939_08548"/>